<organism evidence="1 2">
    <name type="scientific">Ataeniobius toweri</name>
    <dbReference type="NCBI Taxonomy" id="208326"/>
    <lineage>
        <taxon>Eukaryota</taxon>
        <taxon>Metazoa</taxon>
        <taxon>Chordata</taxon>
        <taxon>Craniata</taxon>
        <taxon>Vertebrata</taxon>
        <taxon>Euteleostomi</taxon>
        <taxon>Actinopterygii</taxon>
        <taxon>Neopterygii</taxon>
        <taxon>Teleostei</taxon>
        <taxon>Neoteleostei</taxon>
        <taxon>Acanthomorphata</taxon>
        <taxon>Ovalentaria</taxon>
        <taxon>Atherinomorphae</taxon>
        <taxon>Cyprinodontiformes</taxon>
        <taxon>Goodeidae</taxon>
        <taxon>Ataeniobius</taxon>
    </lineage>
</organism>
<protein>
    <submittedName>
        <fullName evidence="1">Uncharacterized protein</fullName>
    </submittedName>
</protein>
<dbReference type="EMBL" id="JAHUTI010011853">
    <property type="protein sequence ID" value="MED6236396.1"/>
    <property type="molecule type" value="Genomic_DNA"/>
</dbReference>
<reference evidence="1 2" key="1">
    <citation type="submission" date="2021-07" db="EMBL/GenBank/DDBJ databases">
        <authorList>
            <person name="Palmer J.M."/>
        </authorList>
    </citation>
    <scope>NUCLEOTIDE SEQUENCE [LARGE SCALE GENOMIC DNA]</scope>
    <source>
        <strain evidence="1 2">AT_MEX2019</strain>
        <tissue evidence="1">Muscle</tissue>
    </source>
</reference>
<proteinExistence type="predicted"/>
<evidence type="ECO:0000313" key="2">
    <source>
        <dbReference type="Proteomes" id="UP001345963"/>
    </source>
</evidence>
<dbReference type="Proteomes" id="UP001345963">
    <property type="component" value="Unassembled WGS sequence"/>
</dbReference>
<name>A0ABU7AE02_9TELE</name>
<comment type="caution">
    <text evidence="1">The sequence shown here is derived from an EMBL/GenBank/DDBJ whole genome shotgun (WGS) entry which is preliminary data.</text>
</comment>
<keyword evidence="2" id="KW-1185">Reference proteome</keyword>
<evidence type="ECO:0000313" key="1">
    <source>
        <dbReference type="EMBL" id="MED6236396.1"/>
    </source>
</evidence>
<gene>
    <name evidence="1" type="ORF">ATANTOWER_008530</name>
</gene>
<sequence length="107" mass="12551">MSLTPIPLHCYRITSLPLYVIFFVYSRKQFIVCIFTARRRQDHLALKGPSLLLLGLRLYPLLQVTMVHKMKMGMTHLPIIYILKTHEMQGSLCPKKKEQLIQANKER</sequence>
<accession>A0ABU7AE02</accession>